<comment type="caution">
    <text evidence="1">The sequence shown here is derived from an EMBL/GenBank/DDBJ whole genome shotgun (WGS) entry which is preliminary data.</text>
</comment>
<gene>
    <name evidence="1" type="ORF">Tco_0748901</name>
</gene>
<keyword evidence="2" id="KW-1185">Reference proteome</keyword>
<evidence type="ECO:0000313" key="1">
    <source>
        <dbReference type="EMBL" id="GJS82360.1"/>
    </source>
</evidence>
<accession>A0ABQ4YZQ2</accession>
<evidence type="ECO:0000313" key="2">
    <source>
        <dbReference type="Proteomes" id="UP001151760"/>
    </source>
</evidence>
<proteinExistence type="predicted"/>
<organism evidence="1 2">
    <name type="scientific">Tanacetum coccineum</name>
    <dbReference type="NCBI Taxonomy" id="301880"/>
    <lineage>
        <taxon>Eukaryota</taxon>
        <taxon>Viridiplantae</taxon>
        <taxon>Streptophyta</taxon>
        <taxon>Embryophyta</taxon>
        <taxon>Tracheophyta</taxon>
        <taxon>Spermatophyta</taxon>
        <taxon>Magnoliopsida</taxon>
        <taxon>eudicotyledons</taxon>
        <taxon>Gunneridae</taxon>
        <taxon>Pentapetalae</taxon>
        <taxon>asterids</taxon>
        <taxon>campanulids</taxon>
        <taxon>Asterales</taxon>
        <taxon>Asteraceae</taxon>
        <taxon>Asteroideae</taxon>
        <taxon>Anthemideae</taxon>
        <taxon>Anthemidinae</taxon>
        <taxon>Tanacetum</taxon>
    </lineage>
</organism>
<dbReference type="Proteomes" id="UP001151760">
    <property type="component" value="Unassembled WGS sequence"/>
</dbReference>
<reference evidence="1" key="2">
    <citation type="submission" date="2022-01" db="EMBL/GenBank/DDBJ databases">
        <authorList>
            <person name="Yamashiro T."/>
            <person name="Shiraishi A."/>
            <person name="Satake H."/>
            <person name="Nakayama K."/>
        </authorList>
    </citation>
    <scope>NUCLEOTIDE SEQUENCE</scope>
</reference>
<protein>
    <recommendedName>
        <fullName evidence="3">RNA-directed DNA polymerase, eukaryota</fullName>
    </recommendedName>
</protein>
<evidence type="ECO:0008006" key="3">
    <source>
        <dbReference type="Google" id="ProtNLM"/>
    </source>
</evidence>
<name>A0ABQ4YZQ2_9ASTR</name>
<dbReference type="EMBL" id="BQNB010010818">
    <property type="protein sequence ID" value="GJS82360.1"/>
    <property type="molecule type" value="Genomic_DNA"/>
</dbReference>
<reference evidence="1" key="1">
    <citation type="journal article" date="2022" name="Int. J. Mol. Sci.">
        <title>Draft Genome of Tanacetum Coccineum: Genomic Comparison of Closely Related Tanacetum-Family Plants.</title>
        <authorList>
            <person name="Yamashiro T."/>
            <person name="Shiraishi A."/>
            <person name="Nakayama K."/>
            <person name="Satake H."/>
        </authorList>
    </citation>
    <scope>NUCLEOTIDE SEQUENCE</scope>
</reference>
<sequence length="285" mass="32329">MGIEDWKDVTSRKHRRSKDDEVLKISKSVFVTNFPESISARDLWKSCSVYGTRKFGGGYRGCLQRYTSKAWSRETFTRIGKIWGETLDLEENADSSFGRKRLCIKTKHVTSILETFKLIVKGRVYMVRAKELFTWNPTFLEYKEREYSSDVESAHASINNELNRPPNGEEPDDEFMSDEDGYQFFPSLSHPPGFTPVTSENRVENLTETGAPKVFNAQVMNSSQDIPVDSNKTFSGQNVVKSGGSVLDVMEDIIRVGQVMGYSMEGCVKDLENIIGKQGEDNVIR</sequence>